<evidence type="ECO:0000256" key="1">
    <source>
        <dbReference type="ARBA" id="ARBA00022737"/>
    </source>
</evidence>
<sequence length="478" mass="55082">MSSRYQKPYTIPEAFPPLLKELTREILREQPENIYEFGAAYFKNLLDIQTEEQKKQETSLLDMGPDEQEAFITDIFLTADKDQNGYLDRKEFQDVLRSTDLNLSRRDYRKIMIECDENDDGCIEYNEFVPFMVQVLQAFKAKDEMTEQMQKDQKEAEEMAEAILIKGMYQEEFLEQLGNSFLAADEDKNGYLDRKEFKKCLRYAGLGLTKREVNLLMSEADTDMDGKVSWQEFATKCYEVMVWHFTNEILEDQRKFPANELEKDLLLMFEAADTDQSGLLHHGDIKTFLKEYSYELLGLTDLQISVIFSESQPDKGGLVDYAMFARKAAQLIFTFIDYDSQYKRTKAVVNVSKAGSQLMRGLDKEKVLDLLTAVFLEADEDKSGTLDRNECYDALTTLGTGELQLRPKEIHALMSAMDENEDESVSYGEYIEFMYDVLCHLEREEYIQDVAFQSAVLGVQSAEEAPEESVEEVPAAEG</sequence>
<feature type="domain" description="EF-hand" evidence="3">
    <location>
        <begin position="67"/>
        <end position="102"/>
    </location>
</feature>
<gene>
    <name evidence="4" type="ORF">HKI87_02g16260</name>
</gene>
<dbReference type="SMART" id="SM00054">
    <property type="entry name" value="EFh"/>
    <property type="match status" value="7"/>
</dbReference>
<evidence type="ECO:0000313" key="5">
    <source>
        <dbReference type="Proteomes" id="UP001472866"/>
    </source>
</evidence>
<dbReference type="Pfam" id="PF13499">
    <property type="entry name" value="EF-hand_7"/>
    <property type="match status" value="3"/>
</dbReference>
<organism evidence="4 5">
    <name type="scientific">Chloropicon roscoffensis</name>
    <dbReference type="NCBI Taxonomy" id="1461544"/>
    <lineage>
        <taxon>Eukaryota</taxon>
        <taxon>Viridiplantae</taxon>
        <taxon>Chlorophyta</taxon>
        <taxon>Chloropicophyceae</taxon>
        <taxon>Chloropicales</taxon>
        <taxon>Chloropicaceae</taxon>
        <taxon>Chloropicon</taxon>
    </lineage>
</organism>
<accession>A0AAX4P1P9</accession>
<dbReference type="Gene3D" id="1.20.890.10">
    <property type="entry name" value="cAMP-dependent protein kinase regulatory subunit, dimerization-anchoring domain"/>
    <property type="match status" value="1"/>
</dbReference>
<dbReference type="SMART" id="SM00394">
    <property type="entry name" value="RIIa"/>
    <property type="match status" value="1"/>
</dbReference>
<feature type="domain" description="EF-hand" evidence="3">
    <location>
        <begin position="260"/>
        <end position="295"/>
    </location>
</feature>
<dbReference type="InterPro" id="IPR011992">
    <property type="entry name" value="EF-hand-dom_pair"/>
</dbReference>
<feature type="domain" description="EF-hand" evidence="3">
    <location>
        <begin position="103"/>
        <end position="138"/>
    </location>
</feature>
<name>A0AAX4P1P9_9CHLO</name>
<dbReference type="InterPro" id="IPR003117">
    <property type="entry name" value="cAMP_dep_PK_reg_su_I/II_a/b"/>
</dbReference>
<feature type="domain" description="EF-hand" evidence="3">
    <location>
        <begin position="366"/>
        <end position="401"/>
    </location>
</feature>
<dbReference type="PROSITE" id="PS50222">
    <property type="entry name" value="EF_HAND_2"/>
    <property type="match status" value="7"/>
</dbReference>
<dbReference type="PANTHER" id="PTHR23050">
    <property type="entry name" value="CALCIUM BINDING PROTEIN"/>
    <property type="match status" value="1"/>
</dbReference>
<dbReference type="InterPro" id="IPR050145">
    <property type="entry name" value="Centrin_CML-like"/>
</dbReference>
<dbReference type="Pfam" id="PF02197">
    <property type="entry name" value="RIIa"/>
    <property type="match status" value="1"/>
</dbReference>
<feature type="domain" description="EF-hand" evidence="3">
    <location>
        <begin position="172"/>
        <end position="207"/>
    </location>
</feature>
<dbReference type="CDD" id="cd22984">
    <property type="entry name" value="DD_CrRSP7-like"/>
    <property type="match status" value="1"/>
</dbReference>
<evidence type="ECO:0000256" key="2">
    <source>
        <dbReference type="ARBA" id="ARBA00022837"/>
    </source>
</evidence>
<feature type="domain" description="EF-hand" evidence="3">
    <location>
        <begin position="208"/>
        <end position="243"/>
    </location>
</feature>
<dbReference type="EMBL" id="CP151502">
    <property type="protein sequence ID" value="WZN60098.1"/>
    <property type="molecule type" value="Genomic_DNA"/>
</dbReference>
<dbReference type="SUPFAM" id="SSF47473">
    <property type="entry name" value="EF-hand"/>
    <property type="match status" value="2"/>
</dbReference>
<dbReference type="SUPFAM" id="SSF47391">
    <property type="entry name" value="Dimerization-anchoring domain of cAMP-dependent PK regulatory subunit"/>
    <property type="match status" value="1"/>
</dbReference>
<evidence type="ECO:0000313" key="4">
    <source>
        <dbReference type="EMBL" id="WZN60098.1"/>
    </source>
</evidence>
<dbReference type="Gene3D" id="1.10.238.10">
    <property type="entry name" value="EF-hand"/>
    <property type="match status" value="3"/>
</dbReference>
<dbReference type="PROSITE" id="PS00018">
    <property type="entry name" value="EF_HAND_1"/>
    <property type="match status" value="4"/>
</dbReference>
<keyword evidence="1" id="KW-0677">Repeat</keyword>
<keyword evidence="2" id="KW-0106">Calcium</keyword>
<keyword evidence="5" id="KW-1185">Reference proteome</keyword>
<dbReference type="AlphaFoldDB" id="A0AAX4P1P9"/>
<dbReference type="Proteomes" id="UP001472866">
    <property type="component" value="Chromosome 02"/>
</dbReference>
<dbReference type="InterPro" id="IPR018247">
    <property type="entry name" value="EF_Hand_1_Ca_BS"/>
</dbReference>
<protein>
    <submittedName>
        <fullName evidence="4">Radial spoke protein 7</fullName>
    </submittedName>
</protein>
<dbReference type="GO" id="GO:0005509">
    <property type="term" value="F:calcium ion binding"/>
    <property type="evidence" value="ECO:0007669"/>
    <property type="project" value="InterPro"/>
</dbReference>
<dbReference type="InterPro" id="IPR002048">
    <property type="entry name" value="EF_hand_dom"/>
</dbReference>
<feature type="domain" description="EF-hand" evidence="3">
    <location>
        <begin position="405"/>
        <end position="440"/>
    </location>
</feature>
<evidence type="ECO:0000259" key="3">
    <source>
        <dbReference type="PROSITE" id="PS50222"/>
    </source>
</evidence>
<proteinExistence type="predicted"/>
<reference evidence="4 5" key="1">
    <citation type="submission" date="2024-03" db="EMBL/GenBank/DDBJ databases">
        <title>Complete genome sequence of the green alga Chloropicon roscoffensis RCC1871.</title>
        <authorList>
            <person name="Lemieux C."/>
            <person name="Pombert J.-F."/>
            <person name="Otis C."/>
            <person name="Turmel M."/>
        </authorList>
    </citation>
    <scope>NUCLEOTIDE SEQUENCE [LARGE SCALE GENOMIC DNA]</scope>
    <source>
        <strain evidence="4 5">RCC1871</strain>
    </source>
</reference>